<evidence type="ECO:0000313" key="2">
    <source>
        <dbReference type="Proteomes" id="UP000028725"/>
    </source>
</evidence>
<protein>
    <submittedName>
        <fullName evidence="1">Uncharacterized protein</fullName>
    </submittedName>
</protein>
<dbReference type="AlphaFoldDB" id="A0A085WGL6"/>
<dbReference type="Proteomes" id="UP000028725">
    <property type="component" value="Unassembled WGS sequence"/>
</dbReference>
<organism evidence="1 2">
    <name type="scientific">Hyalangium minutum</name>
    <dbReference type="NCBI Taxonomy" id="394096"/>
    <lineage>
        <taxon>Bacteria</taxon>
        <taxon>Pseudomonadati</taxon>
        <taxon>Myxococcota</taxon>
        <taxon>Myxococcia</taxon>
        <taxon>Myxococcales</taxon>
        <taxon>Cystobacterineae</taxon>
        <taxon>Archangiaceae</taxon>
        <taxon>Hyalangium</taxon>
    </lineage>
</organism>
<dbReference type="EMBL" id="JMCB01000009">
    <property type="protein sequence ID" value="KFE66829.1"/>
    <property type="molecule type" value="Genomic_DNA"/>
</dbReference>
<name>A0A085WGL6_9BACT</name>
<accession>A0A085WGL6</accession>
<comment type="caution">
    <text evidence="1">The sequence shown here is derived from an EMBL/GenBank/DDBJ whole genome shotgun (WGS) entry which is preliminary data.</text>
</comment>
<reference evidence="1 2" key="1">
    <citation type="submission" date="2014-04" db="EMBL/GenBank/DDBJ databases">
        <title>Genome assembly of Hyalangium minutum DSM 14724.</title>
        <authorList>
            <person name="Sharma G."/>
            <person name="Subramanian S."/>
        </authorList>
    </citation>
    <scope>NUCLEOTIDE SEQUENCE [LARGE SCALE GENOMIC DNA]</scope>
    <source>
        <strain evidence="1 2">DSM 14724</strain>
    </source>
</reference>
<gene>
    <name evidence="1" type="ORF">DB31_9043</name>
</gene>
<keyword evidence="2" id="KW-1185">Reference proteome</keyword>
<evidence type="ECO:0000313" key="1">
    <source>
        <dbReference type="EMBL" id="KFE66829.1"/>
    </source>
</evidence>
<proteinExistence type="predicted"/>
<sequence>MSGVLQSTEHGLIQNFYGTQSAKRSQVPFMNHIHEGLAVMLCTGASLQAMRAFCLHPLVQSDADLKSQYAQITRALETVPDGAFVLGLAMEYRSVANEYVSHRPMPPEGIRLSPLAEVNAMLVGDKVQNRKDFELYHAETHERRDRLAEYFQQWCQALQIEPLYPQFKAMLQGAEWTGS</sequence>